<accession>A0A0H1BGK8</accession>
<reference evidence="2" key="1">
    <citation type="journal article" date="2015" name="PLoS Genet.">
        <title>The dynamic genome and transcriptome of the human fungal pathogen Blastomyces and close relative Emmonsia.</title>
        <authorList>
            <person name="Munoz J.F."/>
            <person name="Gauthier G.M."/>
            <person name="Desjardins C.A."/>
            <person name="Gallo J.E."/>
            <person name="Holder J."/>
            <person name="Sullivan T.D."/>
            <person name="Marty A.J."/>
            <person name="Carmen J.C."/>
            <person name="Chen Z."/>
            <person name="Ding L."/>
            <person name="Gujja S."/>
            <person name="Magrini V."/>
            <person name="Misas E."/>
            <person name="Mitreva M."/>
            <person name="Priest M."/>
            <person name="Saif S."/>
            <person name="Whiston E.A."/>
            <person name="Young S."/>
            <person name="Zeng Q."/>
            <person name="Goldman W.E."/>
            <person name="Mardis E.R."/>
            <person name="Taylor J.W."/>
            <person name="McEwen J.G."/>
            <person name="Clay O.K."/>
            <person name="Klein B.S."/>
            <person name="Cuomo C.A."/>
        </authorList>
    </citation>
    <scope>NUCLEOTIDE SEQUENCE [LARGE SCALE GENOMIC DNA]</scope>
    <source>
        <strain evidence="2">UAMH 139</strain>
    </source>
</reference>
<sequence length="62" mass="6901">MMMLRTYHSRCILAPTSPTDISMHTEIRLARTQLTMSSILVITFTSCQVMAPASAVRSTQRG</sequence>
<dbReference type="AlphaFoldDB" id="A0A0H1BGK8"/>
<keyword evidence="2" id="KW-1185">Reference proteome</keyword>
<proteinExistence type="predicted"/>
<comment type="caution">
    <text evidence="1">The sequence shown here is derived from an EMBL/GenBank/DDBJ whole genome shotgun (WGS) entry which is preliminary data.</text>
</comment>
<gene>
    <name evidence="1" type="ORF">EMPG_14155</name>
</gene>
<dbReference type="Proteomes" id="UP000053573">
    <property type="component" value="Unassembled WGS sequence"/>
</dbReference>
<protein>
    <submittedName>
        <fullName evidence="1">Uncharacterized protein</fullName>
    </submittedName>
</protein>
<name>A0A0H1BGK8_9EURO</name>
<evidence type="ECO:0000313" key="2">
    <source>
        <dbReference type="Proteomes" id="UP000053573"/>
    </source>
</evidence>
<organism evidence="1 2">
    <name type="scientific">Blastomyces silverae</name>
    <dbReference type="NCBI Taxonomy" id="2060906"/>
    <lineage>
        <taxon>Eukaryota</taxon>
        <taxon>Fungi</taxon>
        <taxon>Dikarya</taxon>
        <taxon>Ascomycota</taxon>
        <taxon>Pezizomycotina</taxon>
        <taxon>Eurotiomycetes</taxon>
        <taxon>Eurotiomycetidae</taxon>
        <taxon>Onygenales</taxon>
        <taxon>Ajellomycetaceae</taxon>
        <taxon>Blastomyces</taxon>
    </lineage>
</organism>
<dbReference type="EMBL" id="LDEV01002021">
    <property type="protein sequence ID" value="KLJ10470.1"/>
    <property type="molecule type" value="Genomic_DNA"/>
</dbReference>
<evidence type="ECO:0000313" key="1">
    <source>
        <dbReference type="EMBL" id="KLJ10470.1"/>
    </source>
</evidence>